<name>A0A559SR92_9HYPH</name>
<proteinExistence type="predicted"/>
<evidence type="ECO:0000313" key="2">
    <source>
        <dbReference type="Proteomes" id="UP000319824"/>
    </source>
</evidence>
<dbReference type="Proteomes" id="UP000319824">
    <property type="component" value="Unassembled WGS sequence"/>
</dbReference>
<protein>
    <submittedName>
        <fullName evidence="1">Uncharacterized protein</fullName>
    </submittedName>
</protein>
<gene>
    <name evidence="1" type="ORF">BCL32_5155</name>
</gene>
<sequence>MRAFLDKRARSGETAQRLTEIDQIEASNDAPGLKSRKIIEIAYSDWDVAEAADAKYPGHLTLDRVGEHVQSGYQASDPLSPGVFDKAAEATCIIRVKQVSEGSPSFVDENLTAYHNARNDLEAWRPYLADYDRAWRSCAYRFQFMQARYEKKLEKGKTVTMRDVGEKVGKASSEIGKWWSELTKPVTDAVDEFKAGYQSGQN</sequence>
<dbReference type="EMBL" id="VISO01000003">
    <property type="protein sequence ID" value="TVZ64882.1"/>
    <property type="molecule type" value="Genomic_DNA"/>
</dbReference>
<dbReference type="RefSeq" id="WP_145611905.1">
    <property type="nucleotide sequence ID" value="NZ_ATTQ01000010.1"/>
</dbReference>
<comment type="caution">
    <text evidence="1">The sequence shown here is derived from an EMBL/GenBank/DDBJ whole genome shotgun (WGS) entry which is preliminary data.</text>
</comment>
<accession>A0A559SR92</accession>
<evidence type="ECO:0000313" key="1">
    <source>
        <dbReference type="EMBL" id="TVZ64882.1"/>
    </source>
</evidence>
<organism evidence="1 2">
    <name type="scientific">Rhizobium mongolense USDA 1844</name>
    <dbReference type="NCBI Taxonomy" id="1079460"/>
    <lineage>
        <taxon>Bacteria</taxon>
        <taxon>Pseudomonadati</taxon>
        <taxon>Pseudomonadota</taxon>
        <taxon>Alphaproteobacteria</taxon>
        <taxon>Hyphomicrobiales</taxon>
        <taxon>Rhizobiaceae</taxon>
        <taxon>Rhizobium/Agrobacterium group</taxon>
        <taxon>Rhizobium</taxon>
    </lineage>
</organism>
<reference evidence="1 2" key="1">
    <citation type="submission" date="2019-06" db="EMBL/GenBank/DDBJ databases">
        <title>Pac Bio to generate improved reference genome sequences for organisms with transposon mutant libraries (support for FEBA project).</title>
        <authorList>
            <person name="Blow M."/>
        </authorList>
    </citation>
    <scope>NUCLEOTIDE SEQUENCE [LARGE SCALE GENOMIC DNA]</scope>
    <source>
        <strain evidence="1 2">USDA 1844</strain>
    </source>
</reference>
<dbReference type="AlphaFoldDB" id="A0A559SR92"/>